<dbReference type="PROSITE" id="PS51679">
    <property type="entry name" value="SAM_MT_C5"/>
    <property type="match status" value="1"/>
</dbReference>
<dbReference type="InterPro" id="IPR050750">
    <property type="entry name" value="C5-MTase"/>
</dbReference>
<dbReference type="Pfam" id="PF00145">
    <property type="entry name" value="DNA_methylase"/>
    <property type="match status" value="1"/>
</dbReference>
<dbReference type="Proteomes" id="UP000673447">
    <property type="component" value="Unassembled WGS sequence"/>
</dbReference>
<comment type="caution">
    <text evidence="9">The sequence shown here is derived from an EMBL/GenBank/DDBJ whole genome shotgun (WGS) entry which is preliminary data.</text>
</comment>
<accession>A0A941AUU1</accession>
<dbReference type="EC" id="2.1.1.37" evidence="1"/>
<reference evidence="9" key="2">
    <citation type="submission" date="2021-03" db="EMBL/GenBank/DDBJ databases">
        <authorList>
            <person name="Cao W."/>
        </authorList>
    </citation>
    <scope>NUCLEOTIDE SEQUENCE</scope>
    <source>
        <strain evidence="9">110414</strain>
    </source>
</reference>
<proteinExistence type="inferred from homology"/>
<dbReference type="GO" id="GO:0032259">
    <property type="term" value="P:methylation"/>
    <property type="evidence" value="ECO:0007669"/>
    <property type="project" value="UniProtKB-KW"/>
</dbReference>
<evidence type="ECO:0000256" key="8">
    <source>
        <dbReference type="RuleBase" id="RU000416"/>
    </source>
</evidence>
<dbReference type="NCBIfam" id="TIGR00675">
    <property type="entry name" value="dcm"/>
    <property type="match status" value="1"/>
</dbReference>
<reference evidence="9" key="1">
    <citation type="journal article" date="2016" name="Int. J. Syst. Evol. Microbiol.">
        <title>Pseudoxanthomonas helianthi sp. nov., isolated from roots of Jerusalem artichoke (Helianthus tuberosus).</title>
        <authorList>
            <person name="Kittiwongwattana C."/>
            <person name="Thawai C."/>
        </authorList>
    </citation>
    <scope>NUCLEOTIDE SEQUENCE</scope>
    <source>
        <strain evidence="9">110414</strain>
    </source>
</reference>
<comment type="catalytic activity">
    <reaction evidence="6">
        <text>a 2'-deoxycytidine in DNA + S-adenosyl-L-methionine = a 5-methyl-2'-deoxycytidine in DNA + S-adenosyl-L-homocysteine + H(+)</text>
        <dbReference type="Rhea" id="RHEA:13681"/>
        <dbReference type="Rhea" id="RHEA-COMP:11369"/>
        <dbReference type="Rhea" id="RHEA-COMP:11370"/>
        <dbReference type="ChEBI" id="CHEBI:15378"/>
        <dbReference type="ChEBI" id="CHEBI:57856"/>
        <dbReference type="ChEBI" id="CHEBI:59789"/>
        <dbReference type="ChEBI" id="CHEBI:85452"/>
        <dbReference type="ChEBI" id="CHEBI:85454"/>
        <dbReference type="EC" id="2.1.1.37"/>
    </reaction>
</comment>
<name>A0A941AUU1_9GAMM</name>
<evidence type="ECO:0000256" key="3">
    <source>
        <dbReference type="ARBA" id="ARBA00022679"/>
    </source>
</evidence>
<keyword evidence="2 7" id="KW-0489">Methyltransferase</keyword>
<dbReference type="InterPro" id="IPR001525">
    <property type="entry name" value="C5_MeTfrase"/>
</dbReference>
<keyword evidence="3 7" id="KW-0808">Transferase</keyword>
<comment type="similarity">
    <text evidence="7 8">Belongs to the class I-like SAM-binding methyltransferase superfamily. C5-methyltransferase family.</text>
</comment>
<evidence type="ECO:0000313" key="9">
    <source>
        <dbReference type="EMBL" id="MBP3983598.1"/>
    </source>
</evidence>
<dbReference type="Gene3D" id="3.90.120.10">
    <property type="entry name" value="DNA Methylase, subunit A, domain 2"/>
    <property type="match status" value="1"/>
</dbReference>
<evidence type="ECO:0000256" key="7">
    <source>
        <dbReference type="PROSITE-ProRule" id="PRU01016"/>
    </source>
</evidence>
<dbReference type="PRINTS" id="PR00105">
    <property type="entry name" value="C5METTRFRASE"/>
</dbReference>
<dbReference type="SUPFAM" id="SSF53335">
    <property type="entry name" value="S-adenosyl-L-methionine-dependent methyltransferases"/>
    <property type="match status" value="1"/>
</dbReference>
<feature type="active site" evidence="7">
    <location>
        <position position="76"/>
    </location>
</feature>
<dbReference type="GO" id="GO:0009307">
    <property type="term" value="P:DNA restriction-modification system"/>
    <property type="evidence" value="ECO:0007669"/>
    <property type="project" value="UniProtKB-KW"/>
</dbReference>
<organism evidence="9 10">
    <name type="scientific">Pseudoxanthomonas helianthi</name>
    <dbReference type="NCBI Taxonomy" id="1453541"/>
    <lineage>
        <taxon>Bacteria</taxon>
        <taxon>Pseudomonadati</taxon>
        <taxon>Pseudomonadota</taxon>
        <taxon>Gammaproteobacteria</taxon>
        <taxon>Lysobacterales</taxon>
        <taxon>Lysobacteraceae</taxon>
        <taxon>Pseudoxanthomonas</taxon>
    </lineage>
</organism>
<dbReference type="RefSeq" id="WP_210535432.1">
    <property type="nucleotide sequence ID" value="NZ_JAGKTC010000001.1"/>
</dbReference>
<dbReference type="AlphaFoldDB" id="A0A941AUU1"/>
<keyword evidence="4 7" id="KW-0949">S-adenosyl-L-methionine</keyword>
<keyword evidence="5" id="KW-0680">Restriction system</keyword>
<evidence type="ECO:0000256" key="2">
    <source>
        <dbReference type="ARBA" id="ARBA00022603"/>
    </source>
</evidence>
<dbReference type="GO" id="GO:0003886">
    <property type="term" value="F:DNA (cytosine-5-)-methyltransferase activity"/>
    <property type="evidence" value="ECO:0007669"/>
    <property type="project" value="UniProtKB-EC"/>
</dbReference>
<dbReference type="Gene3D" id="3.40.50.150">
    <property type="entry name" value="Vaccinia Virus protein VP39"/>
    <property type="match status" value="1"/>
</dbReference>
<dbReference type="PANTHER" id="PTHR46098:SF1">
    <property type="entry name" value="TRNA (CYTOSINE(38)-C(5))-METHYLTRANSFERASE"/>
    <property type="match status" value="1"/>
</dbReference>
<dbReference type="PANTHER" id="PTHR46098">
    <property type="entry name" value="TRNA (CYTOSINE(38)-C(5))-METHYLTRANSFERASE"/>
    <property type="match status" value="1"/>
</dbReference>
<keyword evidence="10" id="KW-1185">Reference proteome</keyword>
<evidence type="ECO:0000256" key="6">
    <source>
        <dbReference type="ARBA" id="ARBA00047422"/>
    </source>
</evidence>
<evidence type="ECO:0000256" key="4">
    <source>
        <dbReference type="ARBA" id="ARBA00022691"/>
    </source>
</evidence>
<protein>
    <recommendedName>
        <fullName evidence="1">DNA (cytosine-5-)-methyltransferase</fullName>
        <ecNumber evidence="1">2.1.1.37</ecNumber>
    </recommendedName>
</protein>
<dbReference type="EMBL" id="JAGKTC010000001">
    <property type="protein sequence ID" value="MBP3983598.1"/>
    <property type="molecule type" value="Genomic_DNA"/>
</dbReference>
<evidence type="ECO:0000256" key="1">
    <source>
        <dbReference type="ARBA" id="ARBA00011975"/>
    </source>
</evidence>
<evidence type="ECO:0000313" key="10">
    <source>
        <dbReference type="Proteomes" id="UP000673447"/>
    </source>
</evidence>
<gene>
    <name evidence="9" type="ORF">J5837_04090</name>
</gene>
<sequence>MRGLDIFCGGGGSSAGARAAGVEMVGAVDMCPVATDTYRANFKDTHVVTGRLEHIVLPALRKQVGSIDILLASPECTNHTCAKGAAPRSEESRATALYAVQYARAFRPRWIVLENVVHMRPWSRYGELKHELQNLGYHIAEQVLDASDYGVAQSRKRLFLVGDLKGQPGVVDRKRSGPRKGAKSILDKLGTWDTTPLFTDKRAKGTLARAHRAMAALGPDKPFLMVYYGSDGSGGWQPLERPLRTITTVDRFALVEPSLDGHRMRMLQVPELQRAMGFDDTYQLEVGTRRDRVRILGNGVCPPVMTEVVAALTRNMA</sequence>
<dbReference type="InterPro" id="IPR029063">
    <property type="entry name" value="SAM-dependent_MTases_sf"/>
</dbReference>
<evidence type="ECO:0000256" key="5">
    <source>
        <dbReference type="ARBA" id="ARBA00022747"/>
    </source>
</evidence>